<dbReference type="CDD" id="cd13861">
    <property type="entry name" value="CuRO_1_CumA_like"/>
    <property type="match status" value="1"/>
</dbReference>
<dbReference type="OrthoDB" id="9757546at2"/>
<proteinExistence type="predicted"/>
<evidence type="ECO:0000259" key="5">
    <source>
        <dbReference type="Pfam" id="PF07732"/>
    </source>
</evidence>
<sequence>MTITRRQLIAGTGAALVANGALVGPLRAASHSGAAADGSADAWAELRAGLAKAQLTPAEYPATEVWAYNGTAPGPTLRIKRGALLRQRLVNGLPEATSIHWHGLRLPNAMDGVPGLTQEAVGPGESFDYEFTVPDAGTFWYHTHNRSWEQMARGLYGPLIIDEETPPDVDRDLILTLDDWRLDQTTAAIAGGFDGLHDQAHGGRIGNLVTVNGQFDHRQPVRGGERLRLRLINTANARIFNLGLQGLEGWVVALDGQPLEKPEPAAEVFRLAPAQRIDLIVDVTAEPGEEAYLVGLERDGGFALATFEAGSEAAQARRPAPEALAPNDLPAPDLKGAREVPMLLEGGAMRGLAKAEYLGREMSGRELAEQGQVWALNGVAGMPAAPFAGVGRGETLRIPMRNDTMFPHAMHLHGHHFRQEHEDGTLGPWRDTILVDPDQVVTIVFAADNPGRWLFHCHMLGHQVAGMKTRIEVAS</sequence>
<accession>A0A1U7DJV4</accession>
<dbReference type="PROSITE" id="PS51318">
    <property type="entry name" value="TAT"/>
    <property type="match status" value="1"/>
</dbReference>
<reference evidence="6 7" key="1">
    <citation type="submission" date="2017-01" db="EMBL/GenBank/DDBJ databases">
        <title>Genomic analysis of Xuhuaishuia manganoxidans DY6-4.</title>
        <authorList>
            <person name="Wang X."/>
        </authorList>
    </citation>
    <scope>NUCLEOTIDE SEQUENCE [LARGE SCALE GENOMIC DNA]</scope>
    <source>
        <strain evidence="6 7">DY6-4</strain>
    </source>
</reference>
<feature type="domain" description="Plastocyanin-like" evidence="5">
    <location>
        <begin position="52"/>
        <end position="164"/>
    </location>
</feature>
<dbReference type="InterPro" id="IPR011706">
    <property type="entry name" value="Cu-oxidase_C"/>
</dbReference>
<dbReference type="AlphaFoldDB" id="A0A1U7DJV4"/>
<dbReference type="SUPFAM" id="SSF49503">
    <property type="entry name" value="Cupredoxins"/>
    <property type="match status" value="3"/>
</dbReference>
<evidence type="ECO:0000256" key="2">
    <source>
        <dbReference type="ARBA" id="ARBA00023002"/>
    </source>
</evidence>
<dbReference type="Pfam" id="PF07731">
    <property type="entry name" value="Cu-oxidase_2"/>
    <property type="match status" value="1"/>
</dbReference>
<dbReference type="RefSeq" id="WP_076980279.1">
    <property type="nucleotide sequence ID" value="NZ_CP019124.1"/>
</dbReference>
<gene>
    <name evidence="6" type="ORF">BV394_11440</name>
</gene>
<dbReference type="Proteomes" id="UP000187266">
    <property type="component" value="Chromosome"/>
</dbReference>
<dbReference type="STRING" id="1267768.BV394_11440"/>
<evidence type="ECO:0000259" key="3">
    <source>
        <dbReference type="Pfam" id="PF00394"/>
    </source>
</evidence>
<dbReference type="InterPro" id="IPR045087">
    <property type="entry name" value="Cu-oxidase_fam"/>
</dbReference>
<keyword evidence="7" id="KW-1185">Reference proteome</keyword>
<dbReference type="Pfam" id="PF00394">
    <property type="entry name" value="Cu-oxidase"/>
    <property type="match status" value="1"/>
</dbReference>
<dbReference type="PROSITE" id="PS00080">
    <property type="entry name" value="MULTICOPPER_OXIDASE2"/>
    <property type="match status" value="1"/>
</dbReference>
<dbReference type="PANTHER" id="PTHR11709">
    <property type="entry name" value="MULTI-COPPER OXIDASE"/>
    <property type="match status" value="1"/>
</dbReference>
<name>A0A1U7DJV4_9RHOB</name>
<dbReference type="GO" id="GO:0005507">
    <property type="term" value="F:copper ion binding"/>
    <property type="evidence" value="ECO:0007669"/>
    <property type="project" value="InterPro"/>
</dbReference>
<dbReference type="EMBL" id="CP019124">
    <property type="protein sequence ID" value="APX90262.1"/>
    <property type="molecule type" value="Genomic_DNA"/>
</dbReference>
<dbReference type="InterPro" id="IPR008972">
    <property type="entry name" value="Cupredoxin"/>
</dbReference>
<protein>
    <submittedName>
        <fullName evidence="6">Copper oxidase</fullName>
    </submittedName>
</protein>
<dbReference type="Pfam" id="PF07732">
    <property type="entry name" value="Cu-oxidase_3"/>
    <property type="match status" value="1"/>
</dbReference>
<feature type="domain" description="Plastocyanin-like" evidence="4">
    <location>
        <begin position="373"/>
        <end position="473"/>
    </location>
</feature>
<dbReference type="InterPro" id="IPR006311">
    <property type="entry name" value="TAT_signal"/>
</dbReference>
<evidence type="ECO:0000313" key="7">
    <source>
        <dbReference type="Proteomes" id="UP000187266"/>
    </source>
</evidence>
<dbReference type="Gene3D" id="2.60.40.420">
    <property type="entry name" value="Cupredoxins - blue copper proteins"/>
    <property type="match status" value="3"/>
</dbReference>
<feature type="domain" description="Plastocyanin-like" evidence="3">
    <location>
        <begin position="173"/>
        <end position="289"/>
    </location>
</feature>
<keyword evidence="2" id="KW-0560">Oxidoreductase</keyword>
<dbReference type="InterPro" id="IPR002355">
    <property type="entry name" value="Cu_oxidase_Cu_BS"/>
</dbReference>
<dbReference type="InterPro" id="IPR033138">
    <property type="entry name" value="Cu_oxidase_CS"/>
</dbReference>
<accession>A0A2M9D4P9</accession>
<evidence type="ECO:0000259" key="4">
    <source>
        <dbReference type="Pfam" id="PF07731"/>
    </source>
</evidence>
<dbReference type="InterPro" id="IPR011707">
    <property type="entry name" value="Cu-oxidase-like_N"/>
</dbReference>
<evidence type="ECO:0000313" key="6">
    <source>
        <dbReference type="EMBL" id="APX90262.1"/>
    </source>
</evidence>
<dbReference type="GO" id="GO:0016491">
    <property type="term" value="F:oxidoreductase activity"/>
    <property type="evidence" value="ECO:0007669"/>
    <property type="project" value="InterPro"/>
</dbReference>
<dbReference type="PROSITE" id="PS00079">
    <property type="entry name" value="MULTICOPPER_OXIDASE1"/>
    <property type="match status" value="1"/>
</dbReference>
<keyword evidence="1" id="KW-0479">Metal-binding</keyword>
<dbReference type="InterPro" id="IPR001117">
    <property type="entry name" value="Cu-oxidase_2nd"/>
</dbReference>
<evidence type="ECO:0000256" key="1">
    <source>
        <dbReference type="ARBA" id="ARBA00022723"/>
    </source>
</evidence>
<organism evidence="6 7">
    <name type="scientific">Brevirhabdus pacifica</name>
    <dbReference type="NCBI Taxonomy" id="1267768"/>
    <lineage>
        <taxon>Bacteria</taxon>
        <taxon>Pseudomonadati</taxon>
        <taxon>Pseudomonadota</taxon>
        <taxon>Alphaproteobacteria</taxon>
        <taxon>Rhodobacterales</taxon>
        <taxon>Paracoccaceae</taxon>
        <taxon>Brevirhabdus</taxon>
    </lineage>
</organism>
<dbReference type="PANTHER" id="PTHR11709:SF2">
    <property type="entry name" value="MULTICOPPER OXIDASE LPR1"/>
    <property type="match status" value="1"/>
</dbReference>